<sequence length="194" mass="20802">MTTHSRQKRTPRPLDPARLDDLALAYVARFAVSAAKLETYLKRKLAERGWAGAGEPPVGDLVARFVQAGYVDDAAYARMKAGSLRRRGYGERRIGQALDAAGIAAEERQSVTGSEASQRAAALAFARRRRLGPFAVAAAGGMDRAVQRAAREKQLAALLRAGHRADHARDVLDAADPQAAEAWVAEGGELENDA</sequence>
<evidence type="ECO:0000256" key="1">
    <source>
        <dbReference type="ARBA" id="ARBA00004496"/>
    </source>
</evidence>
<comment type="similarity">
    <text evidence="2">Belongs to the RecX family.</text>
</comment>
<dbReference type="AlphaFoldDB" id="A0A7X1FWP1"/>
<keyword evidence="7" id="KW-1185">Reference proteome</keyword>
<dbReference type="GO" id="GO:0005737">
    <property type="term" value="C:cytoplasm"/>
    <property type="evidence" value="ECO:0007669"/>
    <property type="project" value="UniProtKB-SubCell"/>
</dbReference>
<evidence type="ECO:0000256" key="2">
    <source>
        <dbReference type="ARBA" id="ARBA00009695"/>
    </source>
</evidence>
<feature type="domain" description="RecX second three-helical" evidence="5">
    <location>
        <begin position="72"/>
        <end position="107"/>
    </location>
</feature>
<comment type="caution">
    <text evidence="6">The sequence shown here is derived from an EMBL/GenBank/DDBJ whole genome shotgun (WGS) entry which is preliminary data.</text>
</comment>
<evidence type="ECO:0000256" key="4">
    <source>
        <dbReference type="ARBA" id="ARBA00022490"/>
    </source>
</evidence>
<evidence type="ECO:0000259" key="5">
    <source>
        <dbReference type="Pfam" id="PF02631"/>
    </source>
</evidence>
<dbReference type="EMBL" id="JACLAX010000003">
    <property type="protein sequence ID" value="MBC2668390.1"/>
    <property type="molecule type" value="Genomic_DNA"/>
</dbReference>
<name>A0A7X1FWP1_9SPHN</name>
<evidence type="ECO:0000256" key="3">
    <source>
        <dbReference type="ARBA" id="ARBA00018111"/>
    </source>
</evidence>
<evidence type="ECO:0000313" key="6">
    <source>
        <dbReference type="EMBL" id="MBC2668390.1"/>
    </source>
</evidence>
<protein>
    <recommendedName>
        <fullName evidence="3">Regulatory protein RecX</fullName>
    </recommendedName>
</protein>
<evidence type="ECO:0000313" key="7">
    <source>
        <dbReference type="Proteomes" id="UP000551327"/>
    </source>
</evidence>
<dbReference type="Proteomes" id="UP000551327">
    <property type="component" value="Unassembled WGS sequence"/>
</dbReference>
<reference evidence="6 7" key="1">
    <citation type="submission" date="2020-08" db="EMBL/GenBank/DDBJ databases">
        <title>The genome sequence of type strain Novosphingobium piscinae KCTC 42194.</title>
        <authorList>
            <person name="Liu Y."/>
        </authorList>
    </citation>
    <scope>NUCLEOTIDE SEQUENCE [LARGE SCALE GENOMIC DNA]</scope>
    <source>
        <strain evidence="6 7">KCTC 42194</strain>
    </source>
</reference>
<proteinExistence type="inferred from homology"/>
<organism evidence="6 7">
    <name type="scientific">Novosphingobium piscinae</name>
    <dbReference type="NCBI Taxonomy" id="1507448"/>
    <lineage>
        <taxon>Bacteria</taxon>
        <taxon>Pseudomonadati</taxon>
        <taxon>Pseudomonadota</taxon>
        <taxon>Alphaproteobacteria</taxon>
        <taxon>Sphingomonadales</taxon>
        <taxon>Sphingomonadaceae</taxon>
        <taxon>Novosphingobium</taxon>
    </lineage>
</organism>
<keyword evidence="4" id="KW-0963">Cytoplasm</keyword>
<accession>A0A7X1FWP1</accession>
<dbReference type="Pfam" id="PF02631">
    <property type="entry name" value="RecX_HTH2"/>
    <property type="match status" value="1"/>
</dbReference>
<gene>
    <name evidence="6" type="ORF">H7F53_04440</name>
</gene>
<comment type="subcellular location">
    <subcellularLocation>
        <location evidence="1">Cytoplasm</location>
    </subcellularLocation>
</comment>
<dbReference type="InterPro" id="IPR053924">
    <property type="entry name" value="RecX_HTH_2nd"/>
</dbReference>